<evidence type="ECO:0000259" key="14">
    <source>
        <dbReference type="Pfam" id="PF01928"/>
    </source>
</evidence>
<dbReference type="AlphaFoldDB" id="A0A8H7E5N9"/>
<dbReference type="OrthoDB" id="442176at2759"/>
<evidence type="ECO:0000256" key="4">
    <source>
        <dbReference type="ARBA" id="ARBA00008181"/>
    </source>
</evidence>
<evidence type="ECO:0000256" key="2">
    <source>
        <dbReference type="ARBA" id="ARBA00002106"/>
    </source>
</evidence>
<evidence type="ECO:0000256" key="6">
    <source>
        <dbReference type="ARBA" id="ARBA00012378"/>
    </source>
</evidence>
<sequence>MRQTAARLSRQITLEVERKFRCTVESVKLLRANRGEPPFPALLYLGCKTFSDTYFDQHKKLSSIGIYVRKRDGRWQAKVRQSGDYQNSTFEELAGKDEIGDLVARCTGRASAHRVDFGLSQMAHFTTVRDKWRVNERFEVVLDSTNFGHMVGEVELQSVGEVDPVASSRASDSMHAEIEAFMQKYSWAFPPGKADGKLSAYFAHKSSTESIT</sequence>
<dbReference type="CDD" id="cd07758">
    <property type="entry name" value="ThTPase"/>
    <property type="match status" value="1"/>
</dbReference>
<keyword evidence="9" id="KW-0479">Metal-binding</keyword>
<comment type="cofactor">
    <cofactor evidence="1">
        <name>Mg(2+)</name>
        <dbReference type="ChEBI" id="CHEBI:18420"/>
    </cofactor>
</comment>
<dbReference type="GO" id="GO:0042357">
    <property type="term" value="P:thiamine diphosphate metabolic process"/>
    <property type="evidence" value="ECO:0007669"/>
    <property type="project" value="TreeGrafter"/>
</dbReference>
<evidence type="ECO:0000256" key="1">
    <source>
        <dbReference type="ARBA" id="ARBA00001946"/>
    </source>
</evidence>
<dbReference type="GO" id="GO:0000287">
    <property type="term" value="F:magnesium ion binding"/>
    <property type="evidence" value="ECO:0007669"/>
    <property type="project" value="TreeGrafter"/>
</dbReference>
<comment type="similarity">
    <text evidence="4">Belongs to the ThTPase family.</text>
</comment>
<feature type="domain" description="CYTH" evidence="14">
    <location>
        <begin position="14"/>
        <end position="157"/>
    </location>
</feature>
<dbReference type="PANTHER" id="PTHR14586">
    <property type="entry name" value="THIAMINE-TRIPHOSPHATASE"/>
    <property type="match status" value="1"/>
</dbReference>
<proteinExistence type="inferred from homology"/>
<dbReference type="EMBL" id="JAACFV010000020">
    <property type="protein sequence ID" value="KAF7511404.1"/>
    <property type="molecule type" value="Genomic_DNA"/>
</dbReference>
<dbReference type="EC" id="3.6.1.28" evidence="6"/>
<evidence type="ECO:0000313" key="15">
    <source>
        <dbReference type="EMBL" id="KAF7511404.1"/>
    </source>
</evidence>
<evidence type="ECO:0000256" key="7">
    <source>
        <dbReference type="ARBA" id="ARBA00020088"/>
    </source>
</evidence>
<evidence type="ECO:0000256" key="5">
    <source>
        <dbReference type="ARBA" id="ARBA00011245"/>
    </source>
</evidence>
<dbReference type="Proteomes" id="UP000606974">
    <property type="component" value="Unassembled WGS sequence"/>
</dbReference>
<accession>A0A8H7E5N9</accession>
<dbReference type="InterPro" id="IPR033469">
    <property type="entry name" value="CYTH-like_dom_sf"/>
</dbReference>
<evidence type="ECO:0000256" key="13">
    <source>
        <dbReference type="ARBA" id="ARBA00048194"/>
    </source>
</evidence>
<dbReference type="Gene3D" id="2.40.320.10">
    <property type="entry name" value="Hypothetical Protein Pfu-838710-001"/>
    <property type="match status" value="1"/>
</dbReference>
<evidence type="ECO:0000256" key="8">
    <source>
        <dbReference type="ARBA" id="ARBA00022490"/>
    </source>
</evidence>
<dbReference type="GO" id="GO:0006772">
    <property type="term" value="P:thiamine metabolic process"/>
    <property type="evidence" value="ECO:0007669"/>
    <property type="project" value="InterPro"/>
</dbReference>
<keyword evidence="11" id="KW-0460">Magnesium</keyword>
<evidence type="ECO:0000256" key="10">
    <source>
        <dbReference type="ARBA" id="ARBA00022801"/>
    </source>
</evidence>
<gene>
    <name evidence="15" type="ORF">GJ744_004593</name>
</gene>
<comment type="catalytic activity">
    <reaction evidence="13">
        <text>thiamine triphosphate + H2O = thiamine diphosphate + phosphate + H(+)</text>
        <dbReference type="Rhea" id="RHEA:11744"/>
        <dbReference type="ChEBI" id="CHEBI:15377"/>
        <dbReference type="ChEBI" id="CHEBI:15378"/>
        <dbReference type="ChEBI" id="CHEBI:43474"/>
        <dbReference type="ChEBI" id="CHEBI:58937"/>
        <dbReference type="ChEBI" id="CHEBI:58938"/>
        <dbReference type="EC" id="3.6.1.28"/>
    </reaction>
</comment>
<evidence type="ECO:0000256" key="12">
    <source>
        <dbReference type="ARBA" id="ARBA00022990"/>
    </source>
</evidence>
<keyword evidence="10" id="KW-0378">Hydrolase</keyword>
<keyword evidence="12" id="KW-0007">Acetylation</keyword>
<dbReference type="Pfam" id="PF01928">
    <property type="entry name" value="CYTH"/>
    <property type="match status" value="1"/>
</dbReference>
<dbReference type="InterPro" id="IPR012177">
    <property type="entry name" value="ThTPase_euk"/>
</dbReference>
<comment type="caution">
    <text evidence="15">The sequence shown here is derived from an EMBL/GenBank/DDBJ whole genome shotgun (WGS) entry which is preliminary data.</text>
</comment>
<organism evidence="15 16">
    <name type="scientific">Endocarpon pusillum</name>
    <dbReference type="NCBI Taxonomy" id="364733"/>
    <lineage>
        <taxon>Eukaryota</taxon>
        <taxon>Fungi</taxon>
        <taxon>Dikarya</taxon>
        <taxon>Ascomycota</taxon>
        <taxon>Pezizomycotina</taxon>
        <taxon>Eurotiomycetes</taxon>
        <taxon>Chaetothyriomycetidae</taxon>
        <taxon>Verrucariales</taxon>
        <taxon>Verrucariaceae</taxon>
        <taxon>Endocarpon</taxon>
    </lineage>
</organism>
<dbReference type="InterPro" id="IPR023577">
    <property type="entry name" value="CYTH_domain"/>
</dbReference>
<comment type="subunit">
    <text evidence="5">Monomer.</text>
</comment>
<evidence type="ECO:0000256" key="9">
    <source>
        <dbReference type="ARBA" id="ARBA00022723"/>
    </source>
</evidence>
<evidence type="ECO:0000256" key="11">
    <source>
        <dbReference type="ARBA" id="ARBA00022842"/>
    </source>
</evidence>
<protein>
    <recommendedName>
        <fullName evidence="7">Thiamine-triphosphatase</fullName>
        <ecNumber evidence="6">3.6.1.28</ecNumber>
    </recommendedName>
</protein>
<dbReference type="GO" id="GO:0005737">
    <property type="term" value="C:cytoplasm"/>
    <property type="evidence" value="ECO:0007669"/>
    <property type="project" value="UniProtKB-SubCell"/>
</dbReference>
<keyword evidence="8" id="KW-0963">Cytoplasm</keyword>
<dbReference type="InterPro" id="IPR039582">
    <property type="entry name" value="THTPA"/>
</dbReference>
<dbReference type="GO" id="GO:0050333">
    <property type="term" value="F:thiamine triphosphate phosphatase activity"/>
    <property type="evidence" value="ECO:0007669"/>
    <property type="project" value="UniProtKB-EC"/>
</dbReference>
<evidence type="ECO:0000256" key="3">
    <source>
        <dbReference type="ARBA" id="ARBA00004496"/>
    </source>
</evidence>
<comment type="subcellular location">
    <subcellularLocation>
        <location evidence="3">Cytoplasm</location>
    </subcellularLocation>
</comment>
<name>A0A8H7E5N9_9EURO</name>
<keyword evidence="16" id="KW-1185">Reference proteome</keyword>
<reference evidence="15" key="1">
    <citation type="submission" date="2020-02" db="EMBL/GenBank/DDBJ databases">
        <authorList>
            <person name="Palmer J.M."/>
        </authorList>
    </citation>
    <scope>NUCLEOTIDE SEQUENCE</scope>
    <source>
        <strain evidence="15">EPUS1.4</strain>
        <tissue evidence="15">Thallus</tissue>
    </source>
</reference>
<dbReference type="SUPFAM" id="SSF55154">
    <property type="entry name" value="CYTH-like phosphatases"/>
    <property type="match status" value="1"/>
</dbReference>
<comment type="function">
    <text evidence="2">Hydrolase highly specific for thiamine triphosphate (ThTP).</text>
</comment>
<evidence type="ECO:0000313" key="16">
    <source>
        <dbReference type="Proteomes" id="UP000606974"/>
    </source>
</evidence>
<dbReference type="PANTHER" id="PTHR14586:SF1">
    <property type="entry name" value="THIAMINE-TRIPHOSPHATASE"/>
    <property type="match status" value="1"/>
</dbReference>